<dbReference type="EMBL" id="LN554847">
    <property type="protein sequence ID" value="CED56989.1"/>
    <property type="molecule type" value="Genomic_DNA"/>
</dbReference>
<evidence type="ECO:0000256" key="11">
    <source>
        <dbReference type="PROSITE-ProRule" id="PRU01360"/>
    </source>
</evidence>
<evidence type="ECO:0000259" key="16">
    <source>
        <dbReference type="Pfam" id="PF07715"/>
    </source>
</evidence>
<dbReference type="AlphaFoldDB" id="A0A090IC24"/>
<dbReference type="Gene3D" id="2.40.170.20">
    <property type="entry name" value="TonB-dependent receptor, beta-barrel domain"/>
    <property type="match status" value="1"/>
</dbReference>
<evidence type="ECO:0000256" key="1">
    <source>
        <dbReference type="ARBA" id="ARBA00004571"/>
    </source>
</evidence>
<evidence type="ECO:0000256" key="8">
    <source>
        <dbReference type="ARBA" id="ARBA00023136"/>
    </source>
</evidence>
<dbReference type="InterPro" id="IPR039426">
    <property type="entry name" value="TonB-dep_rcpt-like"/>
</dbReference>
<dbReference type="InterPro" id="IPR010949">
    <property type="entry name" value="TonB_Hb/transfer/lactofer_rcpt"/>
</dbReference>
<dbReference type="PROSITE" id="PS01156">
    <property type="entry name" value="TONB_DEPENDENT_REC_2"/>
    <property type="match status" value="1"/>
</dbReference>
<comment type="subcellular location">
    <subcellularLocation>
        <location evidence="1 11">Cell outer membrane</location>
        <topology evidence="1 11">Multi-pass membrane protein</topology>
    </subcellularLocation>
</comment>
<evidence type="ECO:0000256" key="14">
    <source>
        <dbReference type="SAM" id="SignalP"/>
    </source>
</evidence>
<dbReference type="Proteomes" id="UP000032427">
    <property type="component" value="Chromosome 2"/>
</dbReference>
<reference evidence="18" key="1">
    <citation type="submission" date="2014-09" db="EMBL/GenBank/DDBJ databases">
        <authorList>
            <person name="Hjerde E."/>
        </authorList>
    </citation>
    <scope>NUCLEOTIDE SEQUENCE [LARGE SCALE GENOMIC DNA]</scope>
    <source>
        <strain evidence="18">06/09/139</strain>
    </source>
</reference>
<feature type="domain" description="TonB-dependent receptor-like beta-barrel" evidence="15">
    <location>
        <begin position="207"/>
        <end position="674"/>
    </location>
</feature>
<feature type="chain" id="PRO_5001857591" evidence="14">
    <location>
        <begin position="22"/>
        <end position="711"/>
    </location>
</feature>
<dbReference type="GeneID" id="28542588"/>
<dbReference type="Pfam" id="PF00593">
    <property type="entry name" value="TonB_dep_Rec_b-barrel"/>
    <property type="match status" value="1"/>
</dbReference>
<protein>
    <submittedName>
        <fullName evidence="17">TonB-dependent heme receptor</fullName>
    </submittedName>
</protein>
<evidence type="ECO:0000256" key="3">
    <source>
        <dbReference type="ARBA" id="ARBA00022448"/>
    </source>
</evidence>
<evidence type="ECO:0000256" key="9">
    <source>
        <dbReference type="ARBA" id="ARBA00023170"/>
    </source>
</evidence>
<dbReference type="Pfam" id="PF07715">
    <property type="entry name" value="Plug"/>
    <property type="match status" value="1"/>
</dbReference>
<dbReference type="KEGG" id="awd:AWOD_II_0341"/>
<evidence type="ECO:0000313" key="18">
    <source>
        <dbReference type="Proteomes" id="UP000032427"/>
    </source>
</evidence>
<dbReference type="PANTHER" id="PTHR30069:SF29">
    <property type="entry name" value="HEMOGLOBIN AND HEMOGLOBIN-HAPTOGLOBIN-BINDING PROTEIN 1-RELATED"/>
    <property type="match status" value="1"/>
</dbReference>
<dbReference type="STRING" id="80852.AWOD_II_0341"/>
<keyword evidence="6 14" id="KW-0732">Signal</keyword>
<evidence type="ECO:0000256" key="5">
    <source>
        <dbReference type="ARBA" id="ARBA00022692"/>
    </source>
</evidence>
<dbReference type="NCBIfam" id="TIGR01785">
    <property type="entry name" value="TonB-hemin"/>
    <property type="match status" value="1"/>
</dbReference>
<dbReference type="HOGENOM" id="CLU_008287_19_0_6"/>
<dbReference type="SUPFAM" id="SSF56935">
    <property type="entry name" value="Porins"/>
    <property type="match status" value="1"/>
</dbReference>
<evidence type="ECO:0000256" key="6">
    <source>
        <dbReference type="ARBA" id="ARBA00022729"/>
    </source>
</evidence>
<evidence type="ECO:0000256" key="4">
    <source>
        <dbReference type="ARBA" id="ARBA00022452"/>
    </source>
</evidence>
<dbReference type="PATRIC" id="fig|80852.17.peg.3099"/>
<dbReference type="InterPro" id="IPR010917">
    <property type="entry name" value="TonB_rcpt_CS"/>
</dbReference>
<keyword evidence="10 11" id="KW-0998">Cell outer membrane</keyword>
<comment type="similarity">
    <text evidence="2">Belongs to the TonB-dependent receptor family. Hemoglobin/haptoglobin binding protein subfamily.</text>
</comment>
<keyword evidence="3 11" id="KW-0813">Transport</keyword>
<evidence type="ECO:0000256" key="13">
    <source>
        <dbReference type="RuleBase" id="RU003357"/>
    </source>
</evidence>
<sequence>MKLSPVTAAVLSVLAANFVHANSELTHFDEVVVTANKVDQPLSEVAGSVAVISSEQLEQKGATELYDALNSEPGVSVTGGAGRAQNITIRGMTGNRIAIIKDGVKSSDGYGASDINDKVGRNSFDLSTVKSIEVVKGASSSVHGSGAIGGVVLIKTKQPSDYLKGNDFYSDISGTYSGISNKYKGNSNVAFRSGDTESLLNISYWQGEETRNYNQDLYNRELDGITGGYTINHYIGESWMLKAKVEYYTENMQREEGSSSIQKDGIWHLSRFNEQQDVQETSAHIGAEYTPYSSWFNKMDSKLYWRDTSTTTMTNRLMWRERNNLMEKRREIKDQNFTDQLVGFDTDFNSAVEWLDQAHTLAYGISVTTNSYERPNSKSTIDWNGVNPNGAEPFSPAQAYSFGLYLRDVVEIQQWTITGGLRFDAHRLTPKSSDEIAGFDVKEINSSELSPSLSAAYQLTDNLNTYLSYSHGYRAPAYDKAYGYNNHDFIPLTPFLIIPNMDLEAETSDSLELGSKYDSGRTQLYGAIFYQKFENFIDVKQIGMDPSTGNYLKQYQNVNGVETYGVEFTLAHQMTQEWGVSTKAGYVDGKDGDGEYIRTLTPWEGSIDLTYDNESLSAYTTLNWAAAMDRVPLCATDNGISADCAMTSNWATLDLGLKYNVNKNLSISTNIINLLDKEYIRYQDVAGVMDSVKGYSTEPGRYFTANAKYIF</sequence>
<keyword evidence="8 11" id="KW-0472">Membrane</keyword>
<dbReference type="OrthoDB" id="9764669at2"/>
<dbReference type="PROSITE" id="PS52016">
    <property type="entry name" value="TONB_DEPENDENT_REC_3"/>
    <property type="match status" value="1"/>
</dbReference>
<name>A0A090IC24_9GAMM</name>
<evidence type="ECO:0000313" key="17">
    <source>
        <dbReference type="EMBL" id="CED56989.1"/>
    </source>
</evidence>
<keyword evidence="4 11" id="KW-1134">Transmembrane beta strand</keyword>
<dbReference type="InterPro" id="IPR012910">
    <property type="entry name" value="Plug_dom"/>
</dbReference>
<dbReference type="GO" id="GO:0044718">
    <property type="term" value="P:siderophore transmembrane transport"/>
    <property type="evidence" value="ECO:0007669"/>
    <property type="project" value="TreeGrafter"/>
</dbReference>
<evidence type="ECO:0000256" key="2">
    <source>
        <dbReference type="ARBA" id="ARBA00008143"/>
    </source>
</evidence>
<keyword evidence="5 11" id="KW-0812">Transmembrane</keyword>
<gene>
    <name evidence="17" type="ORF">AWOD_II_0341</name>
</gene>
<dbReference type="GO" id="GO:0015232">
    <property type="term" value="F:heme transmembrane transporter activity"/>
    <property type="evidence" value="ECO:0007669"/>
    <property type="project" value="InterPro"/>
</dbReference>
<keyword evidence="9 17" id="KW-0675">Receptor</keyword>
<evidence type="ECO:0000256" key="12">
    <source>
        <dbReference type="PROSITE-ProRule" id="PRU10144"/>
    </source>
</evidence>
<evidence type="ECO:0000259" key="15">
    <source>
        <dbReference type="Pfam" id="PF00593"/>
    </source>
</evidence>
<evidence type="ECO:0000256" key="10">
    <source>
        <dbReference type="ARBA" id="ARBA00023237"/>
    </source>
</evidence>
<dbReference type="InterPro" id="IPR000531">
    <property type="entry name" value="Beta-barrel_TonB"/>
</dbReference>
<dbReference type="GO" id="GO:0009279">
    <property type="term" value="C:cell outer membrane"/>
    <property type="evidence" value="ECO:0007669"/>
    <property type="project" value="UniProtKB-SubCell"/>
</dbReference>
<keyword evidence="7 13" id="KW-0798">TonB box</keyword>
<dbReference type="GO" id="GO:0015344">
    <property type="term" value="F:siderophore uptake transmembrane transporter activity"/>
    <property type="evidence" value="ECO:0007669"/>
    <property type="project" value="TreeGrafter"/>
</dbReference>
<keyword evidence="18" id="KW-1185">Reference proteome</keyword>
<feature type="signal peptide" evidence="14">
    <location>
        <begin position="1"/>
        <end position="21"/>
    </location>
</feature>
<dbReference type="NCBIfam" id="TIGR01786">
    <property type="entry name" value="TonB-hemlactrns"/>
    <property type="match status" value="1"/>
</dbReference>
<dbReference type="CDD" id="cd01347">
    <property type="entry name" value="ligand_gated_channel"/>
    <property type="match status" value="1"/>
</dbReference>
<dbReference type="PANTHER" id="PTHR30069">
    <property type="entry name" value="TONB-DEPENDENT OUTER MEMBRANE RECEPTOR"/>
    <property type="match status" value="1"/>
</dbReference>
<evidence type="ECO:0000256" key="7">
    <source>
        <dbReference type="ARBA" id="ARBA00023077"/>
    </source>
</evidence>
<dbReference type="Gene3D" id="2.170.130.10">
    <property type="entry name" value="TonB-dependent receptor, plug domain"/>
    <property type="match status" value="1"/>
</dbReference>
<dbReference type="InterPro" id="IPR036942">
    <property type="entry name" value="Beta-barrel_TonB_sf"/>
</dbReference>
<dbReference type="InterPro" id="IPR011276">
    <property type="entry name" value="TonB_haem/Hb_rcpt"/>
</dbReference>
<feature type="short sequence motif" description="TonB C-terminal box" evidence="12">
    <location>
        <begin position="694"/>
        <end position="711"/>
    </location>
</feature>
<accession>A0A090IC24</accession>
<proteinExistence type="inferred from homology"/>
<dbReference type="InterPro" id="IPR037066">
    <property type="entry name" value="Plug_dom_sf"/>
</dbReference>
<organism evidence="17 18">
    <name type="scientific">Aliivibrio wodanis</name>
    <dbReference type="NCBI Taxonomy" id="80852"/>
    <lineage>
        <taxon>Bacteria</taxon>
        <taxon>Pseudomonadati</taxon>
        <taxon>Pseudomonadota</taxon>
        <taxon>Gammaproteobacteria</taxon>
        <taxon>Vibrionales</taxon>
        <taxon>Vibrionaceae</taxon>
        <taxon>Aliivibrio</taxon>
    </lineage>
</organism>
<feature type="domain" description="TonB-dependent receptor plug" evidence="16">
    <location>
        <begin position="42"/>
        <end position="151"/>
    </location>
</feature>